<keyword evidence="3" id="KW-1185">Reference proteome</keyword>
<accession>A0AAN9YBK0</accession>
<dbReference type="EMBL" id="JBBCAQ010000002">
    <property type="protein sequence ID" value="KAK7605524.1"/>
    <property type="molecule type" value="Genomic_DNA"/>
</dbReference>
<organism evidence="2 3">
    <name type="scientific">Parthenolecanium corni</name>
    <dbReference type="NCBI Taxonomy" id="536013"/>
    <lineage>
        <taxon>Eukaryota</taxon>
        <taxon>Metazoa</taxon>
        <taxon>Ecdysozoa</taxon>
        <taxon>Arthropoda</taxon>
        <taxon>Hexapoda</taxon>
        <taxon>Insecta</taxon>
        <taxon>Pterygota</taxon>
        <taxon>Neoptera</taxon>
        <taxon>Paraneoptera</taxon>
        <taxon>Hemiptera</taxon>
        <taxon>Sternorrhyncha</taxon>
        <taxon>Coccoidea</taxon>
        <taxon>Coccidae</taxon>
        <taxon>Parthenolecanium</taxon>
    </lineage>
</organism>
<evidence type="ECO:0000313" key="3">
    <source>
        <dbReference type="Proteomes" id="UP001367676"/>
    </source>
</evidence>
<dbReference type="AlphaFoldDB" id="A0AAN9YBK0"/>
<sequence length="181" mass="20740">MVAFLGVRTFASVRATERDERTDGQTDRRTEKETTKNSRGIPLFRSTPSQFSLVAARTELKVENYMYERMLCTYPCMCAVEAGTLSSAGKAEAEPNRIEFEMEIEFRIRPSLGVAARRGAATAEPRFARIRIRIRVVNARRNVATTIFLFFHDSGIVDFLCGNAGYKLRTRRDRFLRVERE</sequence>
<reference evidence="2 3" key="1">
    <citation type="submission" date="2024-03" db="EMBL/GenBank/DDBJ databases">
        <title>Adaptation during the transition from Ophiocordyceps entomopathogen to insect associate is accompanied by gene loss and intensified selection.</title>
        <authorList>
            <person name="Ward C.M."/>
            <person name="Onetto C.A."/>
            <person name="Borneman A.R."/>
        </authorList>
    </citation>
    <scope>NUCLEOTIDE SEQUENCE [LARGE SCALE GENOMIC DNA]</scope>
    <source>
        <strain evidence="2">AWRI1</strain>
        <tissue evidence="2">Single Adult Female</tissue>
    </source>
</reference>
<feature type="region of interest" description="Disordered" evidence="1">
    <location>
        <begin position="16"/>
        <end position="41"/>
    </location>
</feature>
<protein>
    <submittedName>
        <fullName evidence="2">Uncharacterized protein</fullName>
    </submittedName>
</protein>
<comment type="caution">
    <text evidence="2">The sequence shown here is derived from an EMBL/GenBank/DDBJ whole genome shotgun (WGS) entry which is preliminary data.</text>
</comment>
<gene>
    <name evidence="2" type="ORF">V9T40_007382</name>
</gene>
<evidence type="ECO:0000256" key="1">
    <source>
        <dbReference type="SAM" id="MobiDB-lite"/>
    </source>
</evidence>
<feature type="compositionally biased region" description="Basic and acidic residues" evidence="1">
    <location>
        <begin position="16"/>
        <end position="36"/>
    </location>
</feature>
<evidence type="ECO:0000313" key="2">
    <source>
        <dbReference type="EMBL" id="KAK7605524.1"/>
    </source>
</evidence>
<dbReference type="Proteomes" id="UP001367676">
    <property type="component" value="Unassembled WGS sequence"/>
</dbReference>
<name>A0AAN9YBK0_9HEMI</name>
<proteinExistence type="predicted"/>